<sequence length="105" mass="11439">MLGTSLRGCVTEFGGTTSYDALRGCVTEFGGSTSYDALRGCVTEFGGSTSYDALRGSVTEFDDSTSYRRTTDGVETERVRKIRKRMPFTTQAATATTTTEGFRDR</sequence>
<keyword evidence="2" id="KW-1185">Reference proteome</keyword>
<comment type="caution">
    <text evidence="1">The sequence shown here is derived from an EMBL/GenBank/DDBJ whole genome shotgun (WGS) entry which is preliminary data.</text>
</comment>
<organism evidence="1 2">
    <name type="scientific">Hypsibius exemplaris</name>
    <name type="common">Freshwater tardigrade</name>
    <dbReference type="NCBI Taxonomy" id="2072580"/>
    <lineage>
        <taxon>Eukaryota</taxon>
        <taxon>Metazoa</taxon>
        <taxon>Ecdysozoa</taxon>
        <taxon>Tardigrada</taxon>
        <taxon>Eutardigrada</taxon>
        <taxon>Parachela</taxon>
        <taxon>Hypsibioidea</taxon>
        <taxon>Hypsibiidae</taxon>
        <taxon>Hypsibius</taxon>
    </lineage>
</organism>
<dbReference type="Proteomes" id="UP000192578">
    <property type="component" value="Unassembled WGS sequence"/>
</dbReference>
<evidence type="ECO:0000313" key="2">
    <source>
        <dbReference type="Proteomes" id="UP000192578"/>
    </source>
</evidence>
<reference evidence="2" key="1">
    <citation type="submission" date="2017-01" db="EMBL/GenBank/DDBJ databases">
        <title>Comparative genomics of anhydrobiosis in the tardigrade Hypsibius dujardini.</title>
        <authorList>
            <person name="Yoshida Y."/>
            <person name="Koutsovoulos G."/>
            <person name="Laetsch D."/>
            <person name="Stevens L."/>
            <person name="Kumar S."/>
            <person name="Horikawa D."/>
            <person name="Ishino K."/>
            <person name="Komine S."/>
            <person name="Tomita M."/>
            <person name="Blaxter M."/>
            <person name="Arakawa K."/>
        </authorList>
    </citation>
    <scope>NUCLEOTIDE SEQUENCE [LARGE SCALE GENOMIC DNA]</scope>
    <source>
        <strain evidence="2">Z151</strain>
    </source>
</reference>
<dbReference type="EMBL" id="MTYJ01000072">
    <property type="protein sequence ID" value="OQV16620.1"/>
    <property type="molecule type" value="Genomic_DNA"/>
</dbReference>
<dbReference type="AlphaFoldDB" id="A0A1W0WN29"/>
<evidence type="ECO:0000313" key="1">
    <source>
        <dbReference type="EMBL" id="OQV16620.1"/>
    </source>
</evidence>
<proteinExistence type="predicted"/>
<accession>A0A1W0WN29</accession>
<gene>
    <name evidence="1" type="ORF">BV898_09290</name>
</gene>
<protein>
    <submittedName>
        <fullName evidence="1">Uncharacterized protein</fullName>
    </submittedName>
</protein>
<name>A0A1W0WN29_HYPEX</name>